<comment type="caution">
    <text evidence="8">The sequence shown here is derived from an EMBL/GenBank/DDBJ whole genome shotgun (WGS) entry which is preliminary data.</text>
</comment>
<dbReference type="PANTHER" id="PTHR11530">
    <property type="entry name" value="D-AMINO ACID OXIDASE"/>
    <property type="match status" value="1"/>
</dbReference>
<keyword evidence="4 6" id="KW-0274">FAD</keyword>
<dbReference type="GO" id="GO:0005737">
    <property type="term" value="C:cytoplasm"/>
    <property type="evidence" value="ECO:0007669"/>
    <property type="project" value="TreeGrafter"/>
</dbReference>
<dbReference type="SUPFAM" id="SSF54373">
    <property type="entry name" value="FAD-linked reductases, C-terminal domain"/>
    <property type="match status" value="1"/>
</dbReference>
<reference evidence="8" key="1">
    <citation type="submission" date="2022-07" db="EMBL/GenBank/DDBJ databases">
        <title>Genome Sequence of Leucocoprinus birnbaumii.</title>
        <authorList>
            <person name="Buettner E."/>
        </authorList>
    </citation>
    <scope>NUCLEOTIDE SEQUENCE</scope>
    <source>
        <strain evidence="8">VT141</strain>
    </source>
</reference>
<feature type="binding site" evidence="6">
    <location>
        <position position="357"/>
    </location>
    <ligand>
        <name>D-dopa</name>
        <dbReference type="ChEBI" id="CHEBI:149689"/>
    </ligand>
</feature>
<evidence type="ECO:0000256" key="6">
    <source>
        <dbReference type="PIRSR" id="PIRSR000189-1"/>
    </source>
</evidence>
<dbReference type="Pfam" id="PF01266">
    <property type="entry name" value="DAO"/>
    <property type="match status" value="1"/>
</dbReference>
<gene>
    <name evidence="8" type="ORF">NP233_g7761</name>
</gene>
<evidence type="ECO:0000256" key="4">
    <source>
        <dbReference type="ARBA" id="ARBA00022827"/>
    </source>
</evidence>
<protein>
    <recommendedName>
        <fullName evidence="7">FAD dependent oxidoreductase domain-containing protein</fullName>
    </recommendedName>
</protein>
<feature type="domain" description="FAD dependent oxidoreductase" evidence="7">
    <location>
        <begin position="21"/>
        <end position="414"/>
    </location>
</feature>
<dbReference type="InterPro" id="IPR006076">
    <property type="entry name" value="FAD-dep_OxRdtase"/>
</dbReference>
<dbReference type="PANTHER" id="PTHR11530:SF11">
    <property type="entry name" value="D-ASPARTATE OXIDASE"/>
    <property type="match status" value="1"/>
</dbReference>
<accession>A0AAD5YUF2</accession>
<evidence type="ECO:0000259" key="7">
    <source>
        <dbReference type="Pfam" id="PF01266"/>
    </source>
</evidence>
<keyword evidence="5" id="KW-0560">Oxidoreductase</keyword>
<dbReference type="GO" id="GO:0003884">
    <property type="term" value="F:D-amino-acid oxidase activity"/>
    <property type="evidence" value="ECO:0007669"/>
    <property type="project" value="InterPro"/>
</dbReference>
<feature type="binding site" evidence="6">
    <location>
        <position position="236"/>
    </location>
    <ligand>
        <name>FAD</name>
        <dbReference type="ChEBI" id="CHEBI:57692"/>
    </ligand>
</feature>
<evidence type="ECO:0000256" key="2">
    <source>
        <dbReference type="ARBA" id="ARBA00006730"/>
    </source>
</evidence>
<keyword evidence="9" id="KW-1185">Reference proteome</keyword>
<dbReference type="GO" id="GO:0071949">
    <property type="term" value="F:FAD binding"/>
    <property type="evidence" value="ECO:0007669"/>
    <property type="project" value="InterPro"/>
</dbReference>
<dbReference type="PIRSF" id="PIRSF000189">
    <property type="entry name" value="D-aa_oxidase"/>
    <property type="match status" value="1"/>
</dbReference>
<dbReference type="Gene3D" id="3.30.9.10">
    <property type="entry name" value="D-Amino Acid Oxidase, subunit A, domain 2"/>
    <property type="match status" value="1"/>
</dbReference>
<feature type="binding site" evidence="6">
    <location>
        <position position="399"/>
    </location>
    <ligand>
        <name>D-dopa</name>
        <dbReference type="ChEBI" id="CHEBI:149689"/>
    </ligand>
</feature>
<dbReference type="InterPro" id="IPR023209">
    <property type="entry name" value="DAO"/>
</dbReference>
<dbReference type="EMBL" id="JANIEX010000589">
    <property type="protein sequence ID" value="KAJ3565234.1"/>
    <property type="molecule type" value="Genomic_DNA"/>
</dbReference>
<feature type="binding site" evidence="6">
    <location>
        <position position="286"/>
    </location>
    <ligand>
        <name>D-dopa</name>
        <dbReference type="ChEBI" id="CHEBI:149689"/>
    </ligand>
</feature>
<comment type="similarity">
    <text evidence="2">Belongs to the DAMOX/DASOX family.</text>
</comment>
<dbReference type="GO" id="GO:0019478">
    <property type="term" value="P:D-amino acid catabolic process"/>
    <property type="evidence" value="ECO:0007669"/>
    <property type="project" value="TreeGrafter"/>
</dbReference>
<comment type="cofactor">
    <cofactor evidence="1 6">
        <name>FAD</name>
        <dbReference type="ChEBI" id="CHEBI:57692"/>
    </cofactor>
</comment>
<dbReference type="SUPFAM" id="SSF51971">
    <property type="entry name" value="Nucleotide-binding domain"/>
    <property type="match status" value="1"/>
</dbReference>
<evidence type="ECO:0000313" key="8">
    <source>
        <dbReference type="EMBL" id="KAJ3565234.1"/>
    </source>
</evidence>
<evidence type="ECO:0000313" key="9">
    <source>
        <dbReference type="Proteomes" id="UP001213000"/>
    </source>
</evidence>
<keyword evidence="3" id="KW-0285">Flavoprotein</keyword>
<proteinExistence type="inferred from homology"/>
<dbReference type="Gene3D" id="3.40.50.720">
    <property type="entry name" value="NAD(P)-binding Rossmann-like Domain"/>
    <property type="match status" value="1"/>
</dbReference>
<dbReference type="Proteomes" id="UP001213000">
    <property type="component" value="Unassembled WGS sequence"/>
</dbReference>
<organism evidence="8 9">
    <name type="scientific">Leucocoprinus birnbaumii</name>
    <dbReference type="NCBI Taxonomy" id="56174"/>
    <lineage>
        <taxon>Eukaryota</taxon>
        <taxon>Fungi</taxon>
        <taxon>Dikarya</taxon>
        <taxon>Basidiomycota</taxon>
        <taxon>Agaricomycotina</taxon>
        <taxon>Agaricomycetes</taxon>
        <taxon>Agaricomycetidae</taxon>
        <taxon>Agaricales</taxon>
        <taxon>Agaricineae</taxon>
        <taxon>Agaricaceae</taxon>
        <taxon>Leucocoprinus</taxon>
    </lineage>
</organism>
<evidence type="ECO:0000256" key="5">
    <source>
        <dbReference type="ARBA" id="ARBA00023002"/>
    </source>
</evidence>
<evidence type="ECO:0000256" key="1">
    <source>
        <dbReference type="ARBA" id="ARBA00001974"/>
    </source>
</evidence>
<feature type="binding site" evidence="6">
    <location>
        <begin position="65"/>
        <end position="66"/>
    </location>
    <ligand>
        <name>FAD</name>
        <dbReference type="ChEBI" id="CHEBI:57692"/>
    </ligand>
</feature>
<evidence type="ECO:0000256" key="3">
    <source>
        <dbReference type="ARBA" id="ARBA00022630"/>
    </source>
</evidence>
<name>A0AAD5YUF2_9AGAR</name>
<dbReference type="AlphaFoldDB" id="A0AAD5YUF2"/>
<sequence>MDQEKVQVDETSSSEREAFEIVVLGAGVIGLTTAIELQQRGKERYRVTIVADAFHEDSDTGVKYTSQWAGANHLYNPRDRSKYPNDELYRMSLSLSLMSGDSLIVMKNMKRIQKCFLQMPQTMYYYSDDETKTDLVADTLTEMSSYQAIPQDKLPSGAVSGCTIQILSIDTPVYLDWLFKRFISLGGRTVRSHIQHLGQIIEGGTTLFDPSESQNKTINNNKEKKQSKLDALVVCTGLGARSLGGVEDQTMFPVRGQTVIVHAPWVRFGMGEVGKKDENGEEILTYVIPRRSGDVVVGGTIVVDDWYPQPREATKLDILTRALKLCPELVSPEVRAVREPTINDLLQQVVGEGCGLRPARKGGIRIESEWRNRRGKPLSEGEMSESGKVLVVYNYGHAGYGYQSSWGTARKASDILEESLQNI</sequence>